<protein>
    <submittedName>
        <fullName evidence="3">Hydantoinase A</fullName>
    </submittedName>
</protein>
<proteinExistence type="predicted"/>
<dbReference type="InterPro" id="IPR002821">
    <property type="entry name" value="Hydantoinase_A"/>
</dbReference>
<name>A0A0B5DVK9_9RHOB</name>
<dbReference type="EMBL" id="CP004393">
    <property type="protein sequence ID" value="AJE47049.1"/>
    <property type="molecule type" value="Genomic_DNA"/>
</dbReference>
<keyword evidence="4" id="KW-1185">Reference proteome</keyword>
<dbReference type="InterPro" id="IPR045079">
    <property type="entry name" value="Oxoprolinase-like"/>
</dbReference>
<dbReference type="STRING" id="1208324.P73_2334"/>
<dbReference type="PANTHER" id="PTHR11365">
    <property type="entry name" value="5-OXOPROLINASE RELATED"/>
    <property type="match status" value="1"/>
</dbReference>
<feature type="domain" description="Hydantoinase A/oxoprolinase" evidence="1">
    <location>
        <begin position="190"/>
        <end position="360"/>
    </location>
</feature>
<dbReference type="Pfam" id="PF05378">
    <property type="entry name" value="Hydant_A_N"/>
    <property type="match status" value="1"/>
</dbReference>
<dbReference type="HOGENOM" id="CLU_007154_1_1_5"/>
<dbReference type="SUPFAM" id="SSF53067">
    <property type="entry name" value="Actin-like ATPase domain"/>
    <property type="match status" value="2"/>
</dbReference>
<dbReference type="RefSeq" id="WP_043869703.1">
    <property type="nucleotide sequence ID" value="NZ_CP004393.1"/>
</dbReference>
<dbReference type="KEGG" id="cid:P73_2334"/>
<dbReference type="InterPro" id="IPR043129">
    <property type="entry name" value="ATPase_NBD"/>
</dbReference>
<dbReference type="OrthoDB" id="9759608at2"/>
<evidence type="ECO:0000313" key="3">
    <source>
        <dbReference type="EMBL" id="AJE47049.1"/>
    </source>
</evidence>
<dbReference type="InterPro" id="IPR008040">
    <property type="entry name" value="Hydant_A_N"/>
</dbReference>
<feature type="domain" description="Hydantoinase/oxoprolinase N-terminal" evidence="2">
    <location>
        <begin position="3"/>
        <end position="169"/>
    </location>
</feature>
<dbReference type="GO" id="GO:0016787">
    <property type="term" value="F:hydrolase activity"/>
    <property type="evidence" value="ECO:0007669"/>
    <property type="project" value="InterPro"/>
</dbReference>
<accession>A0A0B5DVK9</accession>
<gene>
    <name evidence="3" type="ORF">P73_2334</name>
</gene>
<reference evidence="3 4" key="1">
    <citation type="journal article" date="2014" name="Int. J. Syst. Evol. Microbiol.">
        <title>Celeribacter indicus sp. nov., a polycyclic aromatic hydrocarbon-degrading bacterium from deep-sea sediment and reclassification of Huaishuia halophila as Celeribacter halophilus comb. nov.</title>
        <authorList>
            <person name="Lai Q."/>
            <person name="Cao J."/>
            <person name="Yuan J."/>
            <person name="Li F."/>
            <person name="Shao Z."/>
        </authorList>
    </citation>
    <scope>NUCLEOTIDE SEQUENCE [LARGE SCALE GENOMIC DNA]</scope>
    <source>
        <strain evidence="3">P73</strain>
    </source>
</reference>
<organism evidence="3 4">
    <name type="scientific">Celeribacter indicus</name>
    <dbReference type="NCBI Taxonomy" id="1208324"/>
    <lineage>
        <taxon>Bacteria</taxon>
        <taxon>Pseudomonadati</taxon>
        <taxon>Pseudomonadota</taxon>
        <taxon>Alphaproteobacteria</taxon>
        <taxon>Rhodobacterales</taxon>
        <taxon>Roseobacteraceae</taxon>
        <taxon>Celeribacter</taxon>
    </lineage>
</organism>
<dbReference type="Proteomes" id="UP000031521">
    <property type="component" value="Chromosome"/>
</dbReference>
<evidence type="ECO:0000313" key="4">
    <source>
        <dbReference type="Proteomes" id="UP000031521"/>
    </source>
</evidence>
<dbReference type="PANTHER" id="PTHR11365:SF10">
    <property type="entry name" value="HYDANTOINASE_OXOPROLINASE"/>
    <property type="match status" value="1"/>
</dbReference>
<dbReference type="Pfam" id="PF01968">
    <property type="entry name" value="Hydantoinase_A"/>
    <property type="match status" value="1"/>
</dbReference>
<dbReference type="AlphaFoldDB" id="A0A0B5DVK9"/>
<sequence>MKKIGLDVGGTNTDAVLIEENRVIAAVKTPTTTDVTSGVLNAIVALRKKAPLDGIDALMLGTTHFTNAVIERRGLSRVGALRICLPSCASLTPGEDWPDDLREAIDPMCFLIEGGHEYDGRPIVDLDVAAIEVAAREMRTAGITAAGITSVFSPLNNAFERQARDILGRVAPEIAVTCSFELGRIGLLERENVALLNAALSRHGKDTVEAFEEALARSGLDAPLYLTQNDGTVMKAGRAARYPVFCFASGPTNSMRGAASLSGIDNAIVVDVGGTTSDVGHLLNGFPREANNVVEIGGVRTLFQMPDLISIGIGGGTVVAPDGSRIGPKSVGYRLPEEALVFGGETLTLTDIAARAGTIALGDVSRTTALGTELVDSVRREVGRRIEETVDRMKTSPDPVTVIAVGGGAFLVPESMSGVSMVVHVENGDVANAVGAASAMVSGEVDQIVTGMTRQEALEHCEALARRRAVESGADPATLRVVEREDIPVSYLPGDARRVRVRAIGSISVQRADSDPVV</sequence>
<evidence type="ECO:0000259" key="2">
    <source>
        <dbReference type="Pfam" id="PF05378"/>
    </source>
</evidence>
<evidence type="ECO:0000259" key="1">
    <source>
        <dbReference type="Pfam" id="PF01968"/>
    </source>
</evidence>